<feature type="transmembrane region" description="Helical" evidence="7">
    <location>
        <begin position="241"/>
        <end position="260"/>
    </location>
</feature>
<dbReference type="InterPro" id="IPR052923">
    <property type="entry name" value="UPF0718"/>
</dbReference>
<dbReference type="AlphaFoldDB" id="A0A165S092"/>
<proteinExistence type="inferred from homology"/>
<keyword evidence="9" id="KW-1185">Reference proteome</keyword>
<name>A0A165S092_9CLOT</name>
<feature type="transmembrane region" description="Helical" evidence="7">
    <location>
        <begin position="40"/>
        <end position="65"/>
    </location>
</feature>
<evidence type="ECO:0000313" key="8">
    <source>
        <dbReference type="EMBL" id="KZL91439.1"/>
    </source>
</evidence>
<evidence type="ECO:0000256" key="3">
    <source>
        <dbReference type="ARBA" id="ARBA00022475"/>
    </source>
</evidence>
<comment type="caution">
    <text evidence="8">The sequence shown here is derived from an EMBL/GenBank/DDBJ whole genome shotgun (WGS) entry which is preliminary data.</text>
</comment>
<evidence type="ECO:0000256" key="1">
    <source>
        <dbReference type="ARBA" id="ARBA00004651"/>
    </source>
</evidence>
<dbReference type="InterPro" id="IPR005524">
    <property type="entry name" value="DUF318"/>
</dbReference>
<feature type="transmembrane region" description="Helical" evidence="7">
    <location>
        <begin position="175"/>
        <end position="196"/>
    </location>
</feature>
<dbReference type="Proteomes" id="UP000076603">
    <property type="component" value="Unassembled WGS sequence"/>
</dbReference>
<dbReference type="EMBL" id="LWAE01000003">
    <property type="protein sequence ID" value="KZL91439.1"/>
    <property type="molecule type" value="Genomic_DNA"/>
</dbReference>
<organism evidence="8 9">
    <name type="scientific">Clostridium magnum DSM 2767</name>
    <dbReference type="NCBI Taxonomy" id="1121326"/>
    <lineage>
        <taxon>Bacteria</taxon>
        <taxon>Bacillati</taxon>
        <taxon>Bacillota</taxon>
        <taxon>Clostridia</taxon>
        <taxon>Eubacteriales</taxon>
        <taxon>Clostridiaceae</taxon>
        <taxon>Clostridium</taxon>
    </lineage>
</organism>
<dbReference type="STRING" id="1121326.CLMAG_31980"/>
<keyword evidence="4 7" id="KW-0812">Transmembrane</keyword>
<keyword evidence="6 7" id="KW-0472">Membrane</keyword>
<keyword evidence="5 7" id="KW-1133">Transmembrane helix</keyword>
<feature type="transmembrane region" description="Helical" evidence="7">
    <location>
        <begin position="145"/>
        <end position="163"/>
    </location>
</feature>
<dbReference type="PATRIC" id="fig|1121326.3.peg.3229"/>
<feature type="transmembrane region" description="Helical" evidence="7">
    <location>
        <begin position="72"/>
        <end position="90"/>
    </location>
</feature>
<dbReference type="PANTHER" id="PTHR34184">
    <property type="entry name" value="UPF0718 PROTEIN YCGR"/>
    <property type="match status" value="1"/>
</dbReference>
<accession>A0A165S092</accession>
<dbReference type="GO" id="GO:0005886">
    <property type="term" value="C:plasma membrane"/>
    <property type="evidence" value="ECO:0007669"/>
    <property type="project" value="UniProtKB-SubCell"/>
</dbReference>
<evidence type="ECO:0000256" key="5">
    <source>
        <dbReference type="ARBA" id="ARBA00022989"/>
    </source>
</evidence>
<comment type="similarity">
    <text evidence="2">Belongs to the UPF0718 family.</text>
</comment>
<evidence type="ECO:0000256" key="7">
    <source>
        <dbReference type="SAM" id="Phobius"/>
    </source>
</evidence>
<comment type="subcellular location">
    <subcellularLocation>
        <location evidence="1">Cell membrane</location>
        <topology evidence="1">Multi-pass membrane protein</topology>
    </subcellularLocation>
</comment>
<dbReference type="Pfam" id="PF03773">
    <property type="entry name" value="ArsP_1"/>
    <property type="match status" value="1"/>
</dbReference>
<reference evidence="8 9" key="1">
    <citation type="submission" date="2016-04" db="EMBL/GenBank/DDBJ databases">
        <title>Genome sequence of Clostridium magnum DSM 2767.</title>
        <authorList>
            <person name="Poehlein A."/>
            <person name="Uhlig R."/>
            <person name="Fischer R."/>
            <person name="Bahl H."/>
            <person name="Daniel R."/>
        </authorList>
    </citation>
    <scope>NUCLEOTIDE SEQUENCE [LARGE SCALE GENOMIC DNA]</scope>
    <source>
        <strain evidence="8 9">DSM 2767</strain>
    </source>
</reference>
<evidence type="ECO:0000313" key="9">
    <source>
        <dbReference type="Proteomes" id="UP000076603"/>
    </source>
</evidence>
<protein>
    <submittedName>
        <fullName evidence="8">Putative two-component membrane permease complex subunit</fullName>
    </submittedName>
</protein>
<evidence type="ECO:0000256" key="4">
    <source>
        <dbReference type="ARBA" id="ARBA00022692"/>
    </source>
</evidence>
<evidence type="ECO:0000256" key="6">
    <source>
        <dbReference type="ARBA" id="ARBA00023136"/>
    </source>
</evidence>
<sequence length="270" mass="29808">MPKNKIIGLFFAALAGLVFPVCDCAIIPVTRRLIKKGVPTGIAIAFMLSVPIVNPIVLISTYYAFAGKLYILISRLICGVIGAVLIGYLIDLLHTGKVLKYSIQVNSCVCSCTGHHDYNHNKVKHKLHFLSDTIYHTSSETYDTGKLFIIGALISAFVQTYIPKKYILSIGQGEVYSILTMFVLAYLLCICSQTDAFIARTFLGQFTVGSIIGFLILGPMLDIKNTLMLTGTFNRRFTIKLIFLIVSICFVMAVFANYIIPLSLKIWGGI</sequence>
<feature type="transmembrane region" description="Helical" evidence="7">
    <location>
        <begin position="202"/>
        <end position="221"/>
    </location>
</feature>
<dbReference type="PANTHER" id="PTHR34184:SF4">
    <property type="entry name" value="UPF0718 PROTEIN YCGR"/>
    <property type="match status" value="1"/>
</dbReference>
<gene>
    <name evidence="8" type="ORF">CLMAG_31980</name>
</gene>
<keyword evidence="3" id="KW-1003">Cell membrane</keyword>
<evidence type="ECO:0000256" key="2">
    <source>
        <dbReference type="ARBA" id="ARBA00006386"/>
    </source>
</evidence>